<feature type="domain" description="Glycosyltransferase 2-like" evidence="5">
    <location>
        <begin position="46"/>
        <end position="209"/>
    </location>
</feature>
<reference evidence="6 7" key="1">
    <citation type="journal article" date="2017" name="Int. J. Syst. Evol. Microbiol.">
        <title>Gemmobacter straminiformis sp. nov., isolated from an artificial fountain.</title>
        <authorList>
            <person name="Kang J.Y."/>
            <person name="Kim M.J."/>
            <person name="Chun J."/>
            <person name="Son K.P."/>
            <person name="Jahng K.Y."/>
        </authorList>
    </citation>
    <scope>NUCLEOTIDE SEQUENCE [LARGE SCALE GENOMIC DNA]</scope>
    <source>
        <strain evidence="6 7">CAM-8</strain>
    </source>
</reference>
<proteinExistence type="inferred from homology"/>
<feature type="transmembrane region" description="Helical" evidence="4">
    <location>
        <begin position="292"/>
        <end position="311"/>
    </location>
</feature>
<comment type="caution">
    <text evidence="6">The sequence shown here is derived from an EMBL/GenBank/DDBJ whole genome shotgun (WGS) entry which is preliminary data.</text>
</comment>
<gene>
    <name evidence="6" type="ORF">H7F16_06810</name>
</gene>
<comment type="similarity">
    <text evidence="1">Belongs to the glycosyltransferase 2 family.</text>
</comment>
<dbReference type="Gene3D" id="3.90.550.10">
    <property type="entry name" value="Spore Coat Polysaccharide Biosynthesis Protein SpsA, Chain A"/>
    <property type="match status" value="1"/>
</dbReference>
<evidence type="ECO:0000256" key="2">
    <source>
        <dbReference type="ARBA" id="ARBA00022676"/>
    </source>
</evidence>
<evidence type="ECO:0000313" key="7">
    <source>
        <dbReference type="Proteomes" id="UP000555411"/>
    </source>
</evidence>
<dbReference type="InterPro" id="IPR001173">
    <property type="entry name" value="Glyco_trans_2-like"/>
</dbReference>
<keyword evidence="4" id="KW-0472">Membrane</keyword>
<dbReference type="SUPFAM" id="SSF53448">
    <property type="entry name" value="Nucleotide-diphospho-sugar transferases"/>
    <property type="match status" value="1"/>
</dbReference>
<keyword evidence="3 6" id="KW-0808">Transferase</keyword>
<organism evidence="6 7">
    <name type="scientific">Paragemmobacter straminiformis</name>
    <dbReference type="NCBI Taxonomy" id="2045119"/>
    <lineage>
        <taxon>Bacteria</taxon>
        <taxon>Pseudomonadati</taxon>
        <taxon>Pseudomonadota</taxon>
        <taxon>Alphaproteobacteria</taxon>
        <taxon>Rhodobacterales</taxon>
        <taxon>Paracoccaceae</taxon>
        <taxon>Paragemmobacter</taxon>
    </lineage>
</organism>
<dbReference type="Pfam" id="PF00535">
    <property type="entry name" value="Glycos_transf_2"/>
    <property type="match status" value="1"/>
</dbReference>
<dbReference type="GO" id="GO:0016757">
    <property type="term" value="F:glycosyltransferase activity"/>
    <property type="evidence" value="ECO:0007669"/>
    <property type="project" value="UniProtKB-KW"/>
</dbReference>
<evidence type="ECO:0000256" key="1">
    <source>
        <dbReference type="ARBA" id="ARBA00006739"/>
    </source>
</evidence>
<keyword evidence="7" id="KW-1185">Reference proteome</keyword>
<evidence type="ECO:0000256" key="4">
    <source>
        <dbReference type="SAM" id="Phobius"/>
    </source>
</evidence>
<feature type="transmembrane region" description="Helical" evidence="4">
    <location>
        <begin position="350"/>
        <end position="369"/>
    </location>
</feature>
<sequence>MTAALFWISLALLVYVIAGYPLALLVLARLLGRDAQPTGPRPASFSFLVAAHNEEACIRDKVANCLALADEGGFDVQVVVVSDGSTDRTVDELRRITDPRVTLVVPEGRSGKALALNRILPLATGEIVIFTDANSLVAPGALAAMADCFSDPAIGGLCGEIRVDTAKAGSIGKGEGFYWTYDQALKRAETRLGGAVSAQGSFYAIRKEFVAPFRDDCADDFYNSVRVVASGSRLAFDPRVIATEQVTERARREMGRRIRSTERGWRALMAHRQLLNPLNHGFYAWQLFSHKFLRRLTPFLLLVCCLANLALAGRGGFYAFAATLQLAGYAVILAAALFLPFRKLPLVRQLFFFAMSNAAMAAGLVRYVAGHRSTLWNPVRN</sequence>
<dbReference type="AlphaFoldDB" id="A0A842I508"/>
<dbReference type="PANTHER" id="PTHR43630">
    <property type="entry name" value="POLY-BETA-1,6-N-ACETYL-D-GLUCOSAMINE SYNTHASE"/>
    <property type="match status" value="1"/>
</dbReference>
<dbReference type="EMBL" id="JACLQD010000002">
    <property type="protein sequence ID" value="MBC2835212.1"/>
    <property type="molecule type" value="Genomic_DNA"/>
</dbReference>
<name>A0A842I508_9RHOB</name>
<keyword evidence="4" id="KW-1133">Transmembrane helix</keyword>
<accession>A0A842I508</accession>
<dbReference type="PANTHER" id="PTHR43630:SF1">
    <property type="entry name" value="POLY-BETA-1,6-N-ACETYL-D-GLUCOSAMINE SYNTHASE"/>
    <property type="match status" value="1"/>
</dbReference>
<keyword evidence="2" id="KW-0328">Glycosyltransferase</keyword>
<evidence type="ECO:0000256" key="3">
    <source>
        <dbReference type="ARBA" id="ARBA00022679"/>
    </source>
</evidence>
<dbReference type="InterPro" id="IPR029044">
    <property type="entry name" value="Nucleotide-diphossugar_trans"/>
</dbReference>
<dbReference type="RefSeq" id="WP_185796837.1">
    <property type="nucleotide sequence ID" value="NZ_JACLQD010000002.1"/>
</dbReference>
<evidence type="ECO:0000259" key="5">
    <source>
        <dbReference type="Pfam" id="PF00535"/>
    </source>
</evidence>
<evidence type="ECO:0000313" key="6">
    <source>
        <dbReference type="EMBL" id="MBC2835212.1"/>
    </source>
</evidence>
<feature type="transmembrane region" description="Helical" evidence="4">
    <location>
        <begin position="6"/>
        <end position="31"/>
    </location>
</feature>
<keyword evidence="4" id="KW-0812">Transmembrane</keyword>
<protein>
    <submittedName>
        <fullName evidence="6">Glycosyltransferase</fullName>
    </submittedName>
</protein>
<dbReference type="Proteomes" id="UP000555411">
    <property type="component" value="Unassembled WGS sequence"/>
</dbReference>
<feature type="transmembrane region" description="Helical" evidence="4">
    <location>
        <begin position="317"/>
        <end position="338"/>
    </location>
</feature>